<dbReference type="EMBL" id="JDVG02000383">
    <property type="protein sequence ID" value="KFB72490.1"/>
    <property type="molecule type" value="Genomic_DNA"/>
</dbReference>
<proteinExistence type="predicted"/>
<sequence length="76" mass="8827">MTKYLLLIVLGLCVWWIWRKLRQTDHTTPPRHGREAERMVQCARCGVNQPIGESILANGRYYCSAAHLRESRSDDV</sequence>
<gene>
    <name evidence="1" type="ORF">AW09_002331</name>
</gene>
<dbReference type="AlphaFoldDB" id="A0A080LXD1"/>
<evidence type="ECO:0000313" key="1">
    <source>
        <dbReference type="EMBL" id="KFB72490.1"/>
    </source>
</evidence>
<comment type="caution">
    <text evidence="1">The sequence shown here is derived from an EMBL/GenBank/DDBJ whole genome shotgun (WGS) entry which is preliminary data.</text>
</comment>
<dbReference type="Proteomes" id="UP000020077">
    <property type="component" value="Unassembled WGS sequence"/>
</dbReference>
<protein>
    <recommendedName>
        <fullName evidence="3">MYND finger</fullName>
    </recommendedName>
</protein>
<reference evidence="1 2" key="1">
    <citation type="submission" date="2014-02" db="EMBL/GenBank/DDBJ databases">
        <title>Expanding our view of genomic diversity in Candidatus Accumulibacter clades.</title>
        <authorList>
            <person name="Skennerton C.T."/>
            <person name="Barr J.J."/>
            <person name="Slater F.R."/>
            <person name="Bond P.L."/>
            <person name="Tyson G.W."/>
        </authorList>
    </citation>
    <scope>NUCLEOTIDE SEQUENCE [LARGE SCALE GENOMIC DNA]</scope>
    <source>
        <strain evidence="2">BA-91</strain>
    </source>
</reference>
<evidence type="ECO:0000313" key="2">
    <source>
        <dbReference type="Proteomes" id="UP000020077"/>
    </source>
</evidence>
<organism evidence="1 2">
    <name type="scientific">Candidatus Accumulibacter phosphatis</name>
    <dbReference type="NCBI Taxonomy" id="327160"/>
    <lineage>
        <taxon>Bacteria</taxon>
        <taxon>Pseudomonadati</taxon>
        <taxon>Pseudomonadota</taxon>
        <taxon>Betaproteobacteria</taxon>
        <taxon>Candidatus Accumulibacter</taxon>
    </lineage>
</organism>
<evidence type="ECO:0008006" key="3">
    <source>
        <dbReference type="Google" id="ProtNLM"/>
    </source>
</evidence>
<accession>A0A080LXD1</accession>
<dbReference type="InterPro" id="IPR049708">
    <property type="entry name" value="PP0621-like"/>
</dbReference>
<dbReference type="NCBIfam" id="NF041023">
    <property type="entry name" value="PP0621_fam"/>
    <property type="match status" value="1"/>
</dbReference>
<name>A0A080LXD1_9PROT</name>